<dbReference type="InterPro" id="IPR046522">
    <property type="entry name" value="DUF6699"/>
</dbReference>
<feature type="domain" description="DUF6699" evidence="1">
    <location>
        <begin position="223"/>
        <end position="368"/>
    </location>
</feature>
<dbReference type="HOGENOM" id="CLU_044866_0_0_1"/>
<accession>A0A067SIR0</accession>
<proteinExistence type="predicted"/>
<dbReference type="Pfam" id="PF20415">
    <property type="entry name" value="DUF6699"/>
    <property type="match status" value="1"/>
</dbReference>
<reference evidence="3" key="1">
    <citation type="journal article" date="2014" name="Proc. Natl. Acad. Sci. U.S.A.">
        <title>Extensive sampling of basidiomycete genomes demonstrates inadequacy of the white-rot/brown-rot paradigm for wood decay fungi.</title>
        <authorList>
            <person name="Riley R."/>
            <person name="Salamov A.A."/>
            <person name="Brown D.W."/>
            <person name="Nagy L.G."/>
            <person name="Floudas D."/>
            <person name="Held B.W."/>
            <person name="Levasseur A."/>
            <person name="Lombard V."/>
            <person name="Morin E."/>
            <person name="Otillar R."/>
            <person name="Lindquist E.A."/>
            <person name="Sun H."/>
            <person name="LaButti K.M."/>
            <person name="Schmutz J."/>
            <person name="Jabbour D."/>
            <person name="Luo H."/>
            <person name="Baker S.E."/>
            <person name="Pisabarro A.G."/>
            <person name="Walton J.D."/>
            <person name="Blanchette R.A."/>
            <person name="Henrissat B."/>
            <person name="Martin F."/>
            <person name="Cullen D."/>
            <person name="Hibbett D.S."/>
            <person name="Grigoriev I.V."/>
        </authorList>
    </citation>
    <scope>NUCLEOTIDE SEQUENCE [LARGE SCALE GENOMIC DNA]</scope>
    <source>
        <strain evidence="3">CBS 339.88</strain>
    </source>
</reference>
<name>A0A067SIR0_GALM3</name>
<keyword evidence="3" id="KW-1185">Reference proteome</keyword>
<dbReference type="STRING" id="685588.A0A067SIR0"/>
<gene>
    <name evidence="2" type="ORF">GALMADRAFT_229828</name>
</gene>
<sequence>MGRPSYQHHACFYRTINPSDDLSKPWEASPFSDSNLPLSPLKPVFDIPKATKASRENSSSPSSPTGSVGVVAVVKFPVGERGLWARIKRFLKSGTFSLDEEIIIPTFEPPEPGPFLSTKVEPHEWKEYAYWSRPILNDVMVINSPVKSEKSVSASILRERLKNTLGPNDSPHPETWVIGTKHPALPPRPLRWKDPVPSEPLPFPWEVQLNPLLQHHLWGPSPLTWCLSHHPFASSTVSLGAAHSRPPCTGPDFAQPATWPFLTHMHFNAVAGDTAPTFPWPFTVENPRGIQFGDILIRIFEHFQKLVTDDERMSWPQLRQEAAWRAHHERCRMQEAFNQPMQVPWQDDMRRCDALGGVMWFRGIEPTLDGGGWMITFGTH</sequence>
<organism evidence="2 3">
    <name type="scientific">Galerina marginata (strain CBS 339.88)</name>
    <dbReference type="NCBI Taxonomy" id="685588"/>
    <lineage>
        <taxon>Eukaryota</taxon>
        <taxon>Fungi</taxon>
        <taxon>Dikarya</taxon>
        <taxon>Basidiomycota</taxon>
        <taxon>Agaricomycotina</taxon>
        <taxon>Agaricomycetes</taxon>
        <taxon>Agaricomycetidae</taxon>
        <taxon>Agaricales</taxon>
        <taxon>Agaricineae</taxon>
        <taxon>Strophariaceae</taxon>
        <taxon>Galerina</taxon>
    </lineage>
</organism>
<evidence type="ECO:0000313" key="2">
    <source>
        <dbReference type="EMBL" id="KDR70796.1"/>
    </source>
</evidence>
<dbReference type="AlphaFoldDB" id="A0A067SIR0"/>
<dbReference type="Proteomes" id="UP000027222">
    <property type="component" value="Unassembled WGS sequence"/>
</dbReference>
<evidence type="ECO:0000313" key="3">
    <source>
        <dbReference type="Proteomes" id="UP000027222"/>
    </source>
</evidence>
<protein>
    <recommendedName>
        <fullName evidence="1">DUF6699 domain-containing protein</fullName>
    </recommendedName>
</protein>
<evidence type="ECO:0000259" key="1">
    <source>
        <dbReference type="Pfam" id="PF20415"/>
    </source>
</evidence>
<dbReference type="EMBL" id="KL142395">
    <property type="protein sequence ID" value="KDR70796.1"/>
    <property type="molecule type" value="Genomic_DNA"/>
</dbReference>
<dbReference type="OrthoDB" id="3202436at2759"/>